<dbReference type="RefSeq" id="XP_024735453.1">
    <property type="nucleotide sequence ID" value="XM_024883312.1"/>
</dbReference>
<dbReference type="InterPro" id="IPR036291">
    <property type="entry name" value="NAD(P)-bd_dom_sf"/>
</dbReference>
<evidence type="ECO:0000313" key="5">
    <source>
        <dbReference type="EMBL" id="PMD58549.1"/>
    </source>
</evidence>
<dbReference type="SUPFAM" id="SSF51735">
    <property type="entry name" value="NAD(P)-binding Rossmann-fold domains"/>
    <property type="match status" value="1"/>
</dbReference>
<dbReference type="OrthoDB" id="64915at2759"/>
<dbReference type="Gene3D" id="3.40.640.10">
    <property type="entry name" value="Type I PLP-dependent aspartate aminotransferase-like (Major domain)"/>
    <property type="match status" value="1"/>
</dbReference>
<dbReference type="InterPro" id="IPR055170">
    <property type="entry name" value="GFO_IDH_MocA-like_dom"/>
</dbReference>
<dbReference type="EMBL" id="KZ613822">
    <property type="protein sequence ID" value="PMD58549.1"/>
    <property type="molecule type" value="Genomic_DNA"/>
</dbReference>
<feature type="compositionally biased region" description="Basic residues" evidence="2">
    <location>
        <begin position="32"/>
        <end position="42"/>
    </location>
</feature>
<organism evidence="5 6">
    <name type="scientific">Hyaloscypha bicolor E</name>
    <dbReference type="NCBI Taxonomy" id="1095630"/>
    <lineage>
        <taxon>Eukaryota</taxon>
        <taxon>Fungi</taxon>
        <taxon>Dikarya</taxon>
        <taxon>Ascomycota</taxon>
        <taxon>Pezizomycotina</taxon>
        <taxon>Leotiomycetes</taxon>
        <taxon>Helotiales</taxon>
        <taxon>Hyaloscyphaceae</taxon>
        <taxon>Hyaloscypha</taxon>
        <taxon>Hyaloscypha bicolor</taxon>
    </lineage>
</organism>
<dbReference type="GO" id="GO:0000166">
    <property type="term" value="F:nucleotide binding"/>
    <property type="evidence" value="ECO:0007669"/>
    <property type="project" value="InterPro"/>
</dbReference>
<evidence type="ECO:0000256" key="2">
    <source>
        <dbReference type="SAM" id="MobiDB-lite"/>
    </source>
</evidence>
<gene>
    <name evidence="5" type="ORF">K444DRAFT_631131</name>
</gene>
<dbReference type="Gene3D" id="3.90.1150.10">
    <property type="entry name" value="Aspartate Aminotransferase, domain 1"/>
    <property type="match status" value="1"/>
</dbReference>
<keyword evidence="6" id="KW-1185">Reference proteome</keyword>
<dbReference type="InterPro" id="IPR015421">
    <property type="entry name" value="PyrdxlP-dep_Trfase_major"/>
</dbReference>
<dbReference type="PANTHER" id="PTHR30244">
    <property type="entry name" value="TRANSAMINASE"/>
    <property type="match status" value="1"/>
</dbReference>
<dbReference type="Proteomes" id="UP000235371">
    <property type="component" value="Unassembled WGS sequence"/>
</dbReference>
<dbReference type="Pfam" id="PF01408">
    <property type="entry name" value="GFO_IDH_MocA"/>
    <property type="match status" value="1"/>
</dbReference>
<dbReference type="STRING" id="1095630.A0A2J6T6B3"/>
<proteinExistence type="inferred from homology"/>
<dbReference type="GeneID" id="36591389"/>
<evidence type="ECO:0000259" key="4">
    <source>
        <dbReference type="Pfam" id="PF22725"/>
    </source>
</evidence>
<reference evidence="5 6" key="1">
    <citation type="submission" date="2016-04" db="EMBL/GenBank/DDBJ databases">
        <title>A degradative enzymes factory behind the ericoid mycorrhizal symbiosis.</title>
        <authorList>
            <consortium name="DOE Joint Genome Institute"/>
            <person name="Martino E."/>
            <person name="Morin E."/>
            <person name="Grelet G."/>
            <person name="Kuo A."/>
            <person name="Kohler A."/>
            <person name="Daghino S."/>
            <person name="Barry K."/>
            <person name="Choi C."/>
            <person name="Cichocki N."/>
            <person name="Clum A."/>
            <person name="Copeland A."/>
            <person name="Hainaut M."/>
            <person name="Haridas S."/>
            <person name="Labutti K."/>
            <person name="Lindquist E."/>
            <person name="Lipzen A."/>
            <person name="Khouja H.-R."/>
            <person name="Murat C."/>
            <person name="Ohm R."/>
            <person name="Olson A."/>
            <person name="Spatafora J."/>
            <person name="Veneault-Fourrey C."/>
            <person name="Henrissat B."/>
            <person name="Grigoriev I."/>
            <person name="Martin F."/>
            <person name="Perotto S."/>
        </authorList>
    </citation>
    <scope>NUCLEOTIDE SEQUENCE [LARGE SCALE GENOMIC DNA]</scope>
    <source>
        <strain evidence="5 6">E</strain>
    </source>
</reference>
<feature type="domain" description="GFO/IDH/MocA-like oxidoreductase" evidence="4">
    <location>
        <begin position="199"/>
        <end position="310"/>
    </location>
</feature>
<evidence type="ECO:0000313" key="6">
    <source>
        <dbReference type="Proteomes" id="UP000235371"/>
    </source>
</evidence>
<dbReference type="GO" id="GO:0008483">
    <property type="term" value="F:transaminase activity"/>
    <property type="evidence" value="ECO:0007669"/>
    <property type="project" value="TreeGrafter"/>
</dbReference>
<dbReference type="Gene3D" id="3.30.360.10">
    <property type="entry name" value="Dihydrodipicolinate Reductase, domain 2"/>
    <property type="match status" value="1"/>
</dbReference>
<dbReference type="SUPFAM" id="SSF53383">
    <property type="entry name" value="PLP-dependent transferases"/>
    <property type="match status" value="1"/>
</dbReference>
<dbReference type="InParanoid" id="A0A2J6T6B3"/>
<dbReference type="CDD" id="cd00616">
    <property type="entry name" value="AHBA_syn"/>
    <property type="match status" value="1"/>
</dbReference>
<dbReference type="InterPro" id="IPR015422">
    <property type="entry name" value="PyrdxlP-dep_Trfase_small"/>
</dbReference>
<feature type="domain" description="Gfo/Idh/MocA-like oxidoreductase N-terminal" evidence="3">
    <location>
        <begin position="70"/>
        <end position="191"/>
    </location>
</feature>
<dbReference type="Gene3D" id="3.40.50.720">
    <property type="entry name" value="NAD(P)-binding Rossmann-like Domain"/>
    <property type="match status" value="1"/>
</dbReference>
<evidence type="ECO:0000256" key="1">
    <source>
        <dbReference type="ARBA" id="ARBA00010928"/>
    </source>
</evidence>
<dbReference type="SUPFAM" id="SSF55347">
    <property type="entry name" value="Glyceraldehyde-3-phosphate dehydrogenase-like, C-terminal domain"/>
    <property type="match status" value="1"/>
</dbReference>
<dbReference type="InterPro" id="IPR000653">
    <property type="entry name" value="DegT/StrS_aminotransferase"/>
</dbReference>
<dbReference type="InterPro" id="IPR000683">
    <property type="entry name" value="Gfo/Idh/MocA-like_OxRdtase_N"/>
</dbReference>
<dbReference type="Pfam" id="PF22725">
    <property type="entry name" value="GFO_IDH_MocA_C3"/>
    <property type="match status" value="1"/>
</dbReference>
<sequence length="811" mass="87816">MNLKSSRTFRRRTKSSTIKRGVPRRAAFGLAHGKRAWRRRPSSPKFQGQSSCSTLQCHRGQMAFPESLPRVAVVGCGQWGRNLVRNFAKLRVLDAIVDAIPSRADKAAEQIRSQGYENSVKARDWESVLADHSITAIVLATPAPQHADMAIAALDAGKHVFVEKPLALTVADGERILDAARKARRMVMAGHSFQYHPAFVKLKALVDEGQLGRLRHIHSRRLGFGRIRHEEDVFWNLAPHDISMILALVGVGQYPTVVQAQGIGHLRPHIADVASADLTFANGLRAQILVSWMYPEKERKLIVVGERAMAVFDDCEPWERKLRVFHHHVDWTTGFPEPLKGETKIVQVLMASGGGEPEPEALAYECGHFLDCIQSGTEPLTGLDEALPVIRVLCAVGEILRQGQKPATTSTSASLSPVLLAGSISEDKATCTPVGEKVKIPIIDLAAQKCRIKDRLRGMLAKVLDHMQFVMGPEVAELENRLCAYSGAASAITCASGTDALTLALLALRVQRGDAVLVPAFTFVATVEPVVLLGAVPVFVDVDPDSLTIDPALVNAGVAAAREAGLRPVGIIAVDLFGYPANYEALRLAAASAQTESLWIIADAAQSFGASVDGRRVGTLADITTTSFFPSKPLGCYGDGGAVFTDNAELAAILRSLRLHGQGAEKFDNVRVGLNSRLDTLQAAVLLCKLDILGNEIDSRQQVASLYTSILQNADIARPPVLREGVISAWASYTIRTTERACLEARLKAQGVTSAIYYPRPIHKQPAYQAYPVANGSCAVAECACSEVLSIPMHPYLEDSTQKHILAAMDH</sequence>
<dbReference type="AlphaFoldDB" id="A0A2J6T6B3"/>
<name>A0A2J6T6B3_9HELO</name>
<dbReference type="GO" id="GO:0030170">
    <property type="term" value="F:pyridoxal phosphate binding"/>
    <property type="evidence" value="ECO:0007669"/>
    <property type="project" value="TreeGrafter"/>
</dbReference>
<dbReference type="PANTHER" id="PTHR30244:SF42">
    <property type="entry name" value="UDP-2-ACETAMIDO-2-DEOXY-3-OXO-D-GLUCURONATE AMINOTRANSFERASE"/>
    <property type="match status" value="1"/>
</dbReference>
<dbReference type="GO" id="GO:0000271">
    <property type="term" value="P:polysaccharide biosynthetic process"/>
    <property type="evidence" value="ECO:0007669"/>
    <property type="project" value="TreeGrafter"/>
</dbReference>
<accession>A0A2J6T6B3</accession>
<comment type="similarity">
    <text evidence="1">Belongs to the Gfo/Idh/MocA family.</text>
</comment>
<evidence type="ECO:0000259" key="3">
    <source>
        <dbReference type="Pfam" id="PF01408"/>
    </source>
</evidence>
<protein>
    <submittedName>
        <fullName evidence="5">Uncharacterized protein</fullName>
    </submittedName>
</protein>
<dbReference type="InterPro" id="IPR015424">
    <property type="entry name" value="PyrdxlP-dep_Trfase"/>
</dbReference>
<dbReference type="Pfam" id="PF01041">
    <property type="entry name" value="DegT_DnrJ_EryC1"/>
    <property type="match status" value="1"/>
</dbReference>
<feature type="region of interest" description="Disordered" evidence="2">
    <location>
        <begin position="31"/>
        <end position="50"/>
    </location>
</feature>